<evidence type="ECO:0000256" key="2">
    <source>
        <dbReference type="SAM" id="Phobius"/>
    </source>
</evidence>
<feature type="region of interest" description="Disordered" evidence="1">
    <location>
        <begin position="507"/>
        <end position="789"/>
    </location>
</feature>
<dbReference type="Proteomes" id="UP000069205">
    <property type="component" value="Chromosome"/>
</dbReference>
<evidence type="ECO:0000313" key="3">
    <source>
        <dbReference type="EMBL" id="ALA60942.1"/>
    </source>
</evidence>
<reference evidence="3 4" key="1">
    <citation type="journal article" date="2015" name="Proc. Natl. Acad. Sci. U.S.A.">
        <title>Expanded metabolic versatility of ubiquitous nitrite-oxidizing bacteria from the genus Nitrospira.</title>
        <authorList>
            <person name="Koch H."/>
            <person name="Lucker S."/>
            <person name="Albertsen M."/>
            <person name="Kitzinger K."/>
            <person name="Herbold C."/>
            <person name="Spieck E."/>
            <person name="Nielsen P.H."/>
            <person name="Wagner M."/>
            <person name="Daims H."/>
        </authorList>
    </citation>
    <scope>NUCLEOTIDE SEQUENCE [LARGE SCALE GENOMIC DNA]</scope>
    <source>
        <strain evidence="3 4">NSP M-1</strain>
    </source>
</reference>
<feature type="region of interest" description="Disordered" evidence="1">
    <location>
        <begin position="218"/>
        <end position="252"/>
    </location>
</feature>
<organism evidence="3 4">
    <name type="scientific">Nitrospira moscoviensis</name>
    <dbReference type="NCBI Taxonomy" id="42253"/>
    <lineage>
        <taxon>Bacteria</taxon>
        <taxon>Pseudomonadati</taxon>
        <taxon>Nitrospirota</taxon>
        <taxon>Nitrospiria</taxon>
        <taxon>Nitrospirales</taxon>
        <taxon>Nitrospiraceae</taxon>
        <taxon>Nitrospira</taxon>
    </lineage>
</organism>
<evidence type="ECO:0008006" key="5">
    <source>
        <dbReference type="Google" id="ProtNLM"/>
    </source>
</evidence>
<feature type="transmembrane region" description="Helical" evidence="2">
    <location>
        <begin position="864"/>
        <end position="883"/>
    </location>
</feature>
<feature type="compositionally biased region" description="Low complexity" evidence="1">
    <location>
        <begin position="636"/>
        <end position="647"/>
    </location>
</feature>
<feature type="compositionally biased region" description="Basic and acidic residues" evidence="1">
    <location>
        <begin position="621"/>
        <end position="633"/>
    </location>
</feature>
<feature type="compositionally biased region" description="Basic and acidic residues" evidence="1">
    <location>
        <begin position="1"/>
        <end position="15"/>
    </location>
</feature>
<gene>
    <name evidence="3" type="ORF">NITMOv2_4569</name>
</gene>
<dbReference type="STRING" id="42253.NITMOv2_4569"/>
<protein>
    <recommendedName>
        <fullName evidence="5">Tetratricopeptide repeat protein</fullName>
    </recommendedName>
</protein>
<evidence type="ECO:0000256" key="1">
    <source>
        <dbReference type="SAM" id="MobiDB-lite"/>
    </source>
</evidence>
<feature type="compositionally biased region" description="Low complexity" evidence="1">
    <location>
        <begin position="477"/>
        <end position="491"/>
    </location>
</feature>
<dbReference type="OrthoDB" id="9767564at2"/>
<sequence>MRADKRTPLKSEKKSPARSHKRGVLGYSKKSALLEEAITQMNAGKYGRSSTALKELLALDPSNMEARRLFATLHLRLGSLIPARQAFDALITEAFERQDYWLAESLLREYLAAGPRCVPFLEKLGSVYEEKGDALEAVTEYGKAIDILVEDPDPENPGHASQLFAKIRELAPASPVALRLAPFFDAQTGELIAPPPAAQPETTAPDVASLVQDSTALEPVAGPMPSEEGVEGPSIEPSIAGPPEPPDGLQATADVSVDDTLSMVTPEPLVEDRRESLPDQPPSPLPPEAVEITPAGGVPAEDTTAVESILPEAGPSEPEGVQALEPEGYIEQPAGPVSGESPVPAPMPWEQVQEATIDIPQPVAEEPPPLPGEAPAVPSASVASFPEAGQEPTPPEPARESVAATPDAPAPTPSLEALKNGTFSWESLFNGAWKFGDKSVEDAPQPETQETGSDAIGSVAPACDQSASISPAPVEQASAADTATASAASVAQPMPWDQVQDTVVMIPPASVDEAPAEVSDTGGTSGQLLFTDEARQPEAAASAPLSITDEPNGSIGEPRPAPQPEPDMRVVGADETGSAAVSSSPDLSQAFDLKEEESEPPSFSISSTTPVVTESMGTESAADRHVQEREKAEGQPAPAAVAPSPSVEEGSTPVAGPQSLAFEPPAPSVAPAAEASALRGASSGAPVHLEYPSSPPDRPAMPETPSPSTHAPAPPSVDLSHWSTGEVAIQPHRPSAKKRKKASQPEPELPAESLTPHEPPAAEEPKPSPPLLQESAPLPPDPPQEEPQEEWIRTGEAIRFIESLPPVAVEPAPQVFSQAESRATGSVSTAAAAVDVLFESSGRFTKTAAPERPSKTKRRRVGAAVSRIRIAVTIFVGSCFSTTRAVTMSLLALTVLFCAMAALTVGGIGLAWLIMEQPPSPAFHSLTTPPQRTLSDPRKNGYLLLLGFDAPPGSDPLQAGYERKPDGAEAARAAACLGWPGDGGGVGPANASESVASGWFRGSDPAGRFLSHQDTIKGWAGQAEPALARYRQWLKLPFEDWGYGQAMSPPCGAILFTHRLYLADGFVQGSEAGLDRLEADMEAWRIALGQAKTLPVKTMALQAIHDNIAVASGLLVKPDFDGKHLGRLAKMLRPLDQVELSIRWPMQSQLVSAAKTFAARLKAEQGEDPPLYATIAAALPLPKQRRFNDYAAYYEASYKAAGEGRYGSMPKWSYYIRYPAASLLDYLGNPIENIIGLEPLAAWDRYTGLVVDTDAHLRLASLQAWLRRGPQDADLLARIAKAGQNFYDPYTGLPMLVNLKKGVMYSVGHDGKDQEADPLDDIVVAIPTSSFRGR</sequence>
<dbReference type="SUPFAM" id="SSF48452">
    <property type="entry name" value="TPR-like"/>
    <property type="match status" value="1"/>
</dbReference>
<feature type="compositionally biased region" description="Low complexity" evidence="1">
    <location>
        <begin position="600"/>
        <end position="613"/>
    </location>
</feature>
<dbReference type="RefSeq" id="WP_145976465.1">
    <property type="nucleotide sequence ID" value="NZ_CP011801.1"/>
</dbReference>
<keyword evidence="2" id="KW-1133">Transmembrane helix</keyword>
<feature type="transmembrane region" description="Helical" evidence="2">
    <location>
        <begin position="890"/>
        <end position="915"/>
    </location>
</feature>
<feature type="region of interest" description="Disordered" evidence="1">
    <location>
        <begin position="264"/>
        <end position="419"/>
    </location>
</feature>
<dbReference type="Pfam" id="PF13432">
    <property type="entry name" value="TPR_16"/>
    <property type="match status" value="1"/>
</dbReference>
<accession>A0A0K2GK13</accession>
<keyword evidence="2" id="KW-0812">Transmembrane</keyword>
<keyword evidence="4" id="KW-1185">Reference proteome</keyword>
<dbReference type="PATRIC" id="fig|42253.5.peg.4506"/>
<name>A0A0K2GK13_NITMO</name>
<feature type="region of interest" description="Disordered" evidence="1">
    <location>
        <begin position="1"/>
        <end position="24"/>
    </location>
</feature>
<feature type="compositionally biased region" description="Low complexity" evidence="1">
    <location>
        <begin position="373"/>
        <end position="388"/>
    </location>
</feature>
<dbReference type="EMBL" id="CP011801">
    <property type="protein sequence ID" value="ALA60942.1"/>
    <property type="molecule type" value="Genomic_DNA"/>
</dbReference>
<feature type="region of interest" description="Disordered" evidence="1">
    <location>
        <begin position="436"/>
        <end position="494"/>
    </location>
</feature>
<proteinExistence type="predicted"/>
<dbReference type="KEGG" id="nmv:NITMOv2_4569"/>
<dbReference type="Gene3D" id="1.25.40.10">
    <property type="entry name" value="Tetratricopeptide repeat domain"/>
    <property type="match status" value="1"/>
</dbReference>
<dbReference type="InterPro" id="IPR011990">
    <property type="entry name" value="TPR-like_helical_dom_sf"/>
</dbReference>
<evidence type="ECO:0000313" key="4">
    <source>
        <dbReference type="Proteomes" id="UP000069205"/>
    </source>
</evidence>
<keyword evidence="2" id="KW-0472">Membrane</keyword>
<feature type="compositionally biased region" description="Pro residues" evidence="1">
    <location>
        <begin position="693"/>
        <end position="705"/>
    </location>
</feature>